<comment type="caution">
    <text evidence="2">The sequence shown here is derived from an EMBL/GenBank/DDBJ whole genome shotgun (WGS) entry which is preliminary data.</text>
</comment>
<evidence type="ECO:0000313" key="3">
    <source>
        <dbReference type="Proteomes" id="UP001362999"/>
    </source>
</evidence>
<proteinExistence type="predicted"/>
<dbReference type="Proteomes" id="UP001362999">
    <property type="component" value="Unassembled WGS sequence"/>
</dbReference>
<keyword evidence="1" id="KW-0732">Signal</keyword>
<feature type="signal peptide" evidence="1">
    <location>
        <begin position="1"/>
        <end position="23"/>
    </location>
</feature>
<name>A0AAW0DMK6_9AGAR</name>
<evidence type="ECO:0008006" key="4">
    <source>
        <dbReference type="Google" id="ProtNLM"/>
    </source>
</evidence>
<organism evidence="2 3">
    <name type="scientific">Favolaschia claudopus</name>
    <dbReference type="NCBI Taxonomy" id="2862362"/>
    <lineage>
        <taxon>Eukaryota</taxon>
        <taxon>Fungi</taxon>
        <taxon>Dikarya</taxon>
        <taxon>Basidiomycota</taxon>
        <taxon>Agaricomycotina</taxon>
        <taxon>Agaricomycetes</taxon>
        <taxon>Agaricomycetidae</taxon>
        <taxon>Agaricales</taxon>
        <taxon>Marasmiineae</taxon>
        <taxon>Mycenaceae</taxon>
        <taxon>Favolaschia</taxon>
    </lineage>
</organism>
<accession>A0AAW0DMK6</accession>
<dbReference type="AlphaFoldDB" id="A0AAW0DMK6"/>
<sequence length="118" mass="12686">MLSHIGHFHFGLLSAAIHPPASCCVTNLTSNPAHARATFFGQVRRAHEDPGNMKGKVIVGCVRFSDRLSQASPTILLSSTNHRVAFCAGFAPRNRSANLSASTALHSSVRHQHSGLLY</sequence>
<protein>
    <recommendedName>
        <fullName evidence="4">Secreted protein</fullName>
    </recommendedName>
</protein>
<feature type="chain" id="PRO_5043452038" description="Secreted protein" evidence="1">
    <location>
        <begin position="24"/>
        <end position="118"/>
    </location>
</feature>
<evidence type="ECO:0000313" key="2">
    <source>
        <dbReference type="EMBL" id="KAK7051971.1"/>
    </source>
</evidence>
<keyword evidence="3" id="KW-1185">Reference proteome</keyword>
<evidence type="ECO:0000256" key="1">
    <source>
        <dbReference type="SAM" id="SignalP"/>
    </source>
</evidence>
<dbReference type="EMBL" id="JAWWNJ010000007">
    <property type="protein sequence ID" value="KAK7051971.1"/>
    <property type="molecule type" value="Genomic_DNA"/>
</dbReference>
<gene>
    <name evidence="2" type="ORF">R3P38DRAFT_1632300</name>
</gene>
<reference evidence="2 3" key="1">
    <citation type="journal article" date="2024" name="J Genomics">
        <title>Draft genome sequencing and assembly of Favolaschia claudopus CIRM-BRFM 2984 isolated from oak limbs.</title>
        <authorList>
            <person name="Navarro D."/>
            <person name="Drula E."/>
            <person name="Chaduli D."/>
            <person name="Cazenave R."/>
            <person name="Ahrendt S."/>
            <person name="Wang J."/>
            <person name="Lipzen A."/>
            <person name="Daum C."/>
            <person name="Barry K."/>
            <person name="Grigoriev I.V."/>
            <person name="Favel A."/>
            <person name="Rosso M.N."/>
            <person name="Martin F."/>
        </authorList>
    </citation>
    <scope>NUCLEOTIDE SEQUENCE [LARGE SCALE GENOMIC DNA]</scope>
    <source>
        <strain evidence="2 3">CIRM-BRFM 2984</strain>
    </source>
</reference>